<reference evidence="8" key="1">
    <citation type="submission" date="2016-05" db="EMBL/GenBank/DDBJ databases">
        <authorList>
            <person name="Lavstsen T."/>
            <person name="Jespersen J.S."/>
        </authorList>
    </citation>
    <scope>NUCLEOTIDE SEQUENCE [LARGE SCALE GENOMIC DNA]</scope>
</reference>
<evidence type="ECO:0000259" key="6">
    <source>
        <dbReference type="SMART" id="SM00195"/>
    </source>
</evidence>
<feature type="domain" description="Tyrosine-protein phosphatase" evidence="6">
    <location>
        <begin position="1"/>
        <end position="139"/>
    </location>
</feature>
<dbReference type="GO" id="GO:0043409">
    <property type="term" value="P:negative regulation of MAPK cascade"/>
    <property type="evidence" value="ECO:0007669"/>
    <property type="project" value="TreeGrafter"/>
</dbReference>
<evidence type="ECO:0000256" key="4">
    <source>
        <dbReference type="ARBA" id="ARBA00022912"/>
    </source>
</evidence>
<evidence type="ECO:0000256" key="2">
    <source>
        <dbReference type="ARBA" id="ARBA00013064"/>
    </source>
</evidence>
<accession>A0A193R8D0</accession>
<comment type="similarity">
    <text evidence="1">Belongs to the protein-tyrosine phosphatase family. Non-receptor class dual specificity subfamily.</text>
</comment>
<keyword evidence="5" id="KW-0812">Transmembrane</keyword>
<evidence type="ECO:0000313" key="9">
    <source>
        <dbReference type="Proteomes" id="UP000182128"/>
    </source>
</evidence>
<feature type="transmembrane region" description="Helical" evidence="5">
    <location>
        <begin position="149"/>
        <end position="175"/>
    </location>
</feature>
<dbReference type="EMBL" id="CWHQ02000006">
    <property type="protein sequence ID" value="SBO22663.1"/>
    <property type="molecule type" value="Genomic_DNA"/>
</dbReference>
<evidence type="ECO:0000256" key="1">
    <source>
        <dbReference type="ARBA" id="ARBA00008601"/>
    </source>
</evidence>
<dbReference type="SMART" id="SM00195">
    <property type="entry name" value="DSPc"/>
    <property type="match status" value="1"/>
</dbReference>
<sequence length="241" mass="28126">MIRILPFLYLGNRDDIDHVEKLKENNVQALVICCTYFEYPEDKVPSAFAKLRVNLEDIGMEQISSYFEESNNFIHSYVKKEQGVLISCCQGISRSSTMCIAYLMGKQVFVFVKKNIAMFLSPLCCTLSCVHKVLNAQEVPHWHYVYRKVFIFFFLLLFETVLISVLFAVQNFCLIEAFNFIMEKKTICPNIGFIEQLCDYEQVLKNKMTFSSKKYINWFTSHMCDNNVKADFSLECKKNTT</sequence>
<dbReference type="InterPro" id="IPR000340">
    <property type="entry name" value="Dual-sp_phosphatase_cat-dom"/>
</dbReference>
<name>A0A193R8D0_PLAKH</name>
<dbReference type="InterPro" id="IPR020422">
    <property type="entry name" value="TYR_PHOSPHATASE_DUAL_dom"/>
</dbReference>
<dbReference type="PANTHER" id="PTHR10159:SF519">
    <property type="entry name" value="DUAL SPECIFICITY PROTEIN PHOSPHATASE MPK3"/>
    <property type="match status" value="1"/>
</dbReference>
<dbReference type="SUPFAM" id="SSF52799">
    <property type="entry name" value="(Phosphotyrosine protein) phosphatases II"/>
    <property type="match status" value="2"/>
</dbReference>
<dbReference type="CDD" id="cd14498">
    <property type="entry name" value="DSP"/>
    <property type="match status" value="1"/>
</dbReference>
<evidence type="ECO:0000313" key="7">
    <source>
        <dbReference type="EMBL" id="SBO22663.1"/>
    </source>
</evidence>
<dbReference type="Proteomes" id="UP000182128">
    <property type="component" value="Unassembled WGS sequence"/>
</dbReference>
<feature type="transmembrane region" description="Helical" evidence="5">
    <location>
        <begin position="116"/>
        <end position="134"/>
    </location>
</feature>
<dbReference type="GO" id="GO:0017017">
    <property type="term" value="F:MAP kinase tyrosine/serine/threonine phosphatase activity"/>
    <property type="evidence" value="ECO:0007669"/>
    <property type="project" value="TreeGrafter"/>
</dbReference>
<dbReference type="Proteomes" id="UP000182142">
    <property type="component" value="Unassembled WGS sequence"/>
</dbReference>
<proteinExistence type="inferred from homology"/>
<evidence type="ECO:0000256" key="3">
    <source>
        <dbReference type="ARBA" id="ARBA00022801"/>
    </source>
</evidence>
<dbReference type="GO" id="GO:0005737">
    <property type="term" value="C:cytoplasm"/>
    <property type="evidence" value="ECO:0007669"/>
    <property type="project" value="TreeGrafter"/>
</dbReference>
<evidence type="ECO:0000313" key="8">
    <source>
        <dbReference type="EMBL" id="SBO23343.1"/>
    </source>
</evidence>
<protein>
    <recommendedName>
        <fullName evidence="2">protein-tyrosine-phosphatase</fullName>
        <ecNumber evidence="2">3.1.3.48</ecNumber>
    </recommendedName>
</protein>
<dbReference type="EC" id="3.1.3.48" evidence="2"/>
<dbReference type="PANTHER" id="PTHR10159">
    <property type="entry name" value="DUAL SPECIFICITY PROTEIN PHOSPHATASE"/>
    <property type="match status" value="1"/>
</dbReference>
<dbReference type="EMBL" id="CWHR02000005">
    <property type="protein sequence ID" value="SBO23343.1"/>
    <property type="molecule type" value="Genomic_DNA"/>
</dbReference>
<keyword evidence="5" id="KW-1133">Transmembrane helix</keyword>
<reference evidence="9 10" key="2">
    <citation type="submission" date="2016-05" db="EMBL/GenBank/DDBJ databases">
        <authorList>
            <person name="Sharaf H."/>
        </authorList>
    </citation>
    <scope>NUCLEOTIDE SEQUENCE [LARGE SCALE GENOMIC DNA]</scope>
    <source>
        <strain evidence="9 10">H</strain>
    </source>
</reference>
<dbReference type="InterPro" id="IPR029021">
    <property type="entry name" value="Prot-tyrosine_phosphatase-like"/>
</dbReference>
<keyword evidence="5" id="KW-0472">Membrane</keyword>
<dbReference type="GO" id="GO:0033550">
    <property type="term" value="F:MAP kinase tyrosine phosphatase activity"/>
    <property type="evidence" value="ECO:0007669"/>
    <property type="project" value="TreeGrafter"/>
</dbReference>
<dbReference type="AlphaFoldDB" id="A0A193R8D0"/>
<keyword evidence="4" id="KW-0904">Protein phosphatase</keyword>
<evidence type="ECO:0000256" key="5">
    <source>
        <dbReference type="SAM" id="Phobius"/>
    </source>
</evidence>
<dbReference type="Pfam" id="PF00782">
    <property type="entry name" value="DSPc"/>
    <property type="match status" value="1"/>
</dbReference>
<evidence type="ECO:0000313" key="10">
    <source>
        <dbReference type="Proteomes" id="UP000182142"/>
    </source>
</evidence>
<keyword evidence="3" id="KW-0378">Hydrolase</keyword>
<dbReference type="GO" id="GO:0008330">
    <property type="term" value="F:protein tyrosine/threonine phosphatase activity"/>
    <property type="evidence" value="ECO:0007669"/>
    <property type="project" value="TreeGrafter"/>
</dbReference>
<gene>
    <name evidence="7" type="ORF">PKNA1_C2_1226900</name>
    <name evidence="8" type="ORF">PKNA1_H1_1226900</name>
</gene>
<dbReference type="Gene3D" id="3.90.190.10">
    <property type="entry name" value="Protein tyrosine phosphatase superfamily"/>
    <property type="match status" value="2"/>
</dbReference>
<organism evidence="8 10">
    <name type="scientific">Plasmodium knowlesi (strain H)</name>
    <dbReference type="NCBI Taxonomy" id="5851"/>
    <lineage>
        <taxon>Eukaryota</taxon>
        <taxon>Sar</taxon>
        <taxon>Alveolata</taxon>
        <taxon>Apicomplexa</taxon>
        <taxon>Aconoidasida</taxon>
        <taxon>Haemosporida</taxon>
        <taxon>Plasmodiidae</taxon>
        <taxon>Plasmodium</taxon>
        <taxon>Plasmodium (Plasmodium)</taxon>
    </lineage>
</organism>